<reference evidence="2 3" key="1">
    <citation type="submission" date="2018-12" db="EMBL/GenBank/DDBJ databases">
        <title>Glycomyces sp. YIM 121974 draft genome.</title>
        <authorList>
            <person name="Li Q."/>
        </authorList>
    </citation>
    <scope>NUCLEOTIDE SEQUENCE [LARGE SCALE GENOMIC DNA]</scope>
    <source>
        <strain evidence="2 3">YIM 121974</strain>
    </source>
</reference>
<dbReference type="Proteomes" id="UP000277256">
    <property type="component" value="Unassembled WGS sequence"/>
</dbReference>
<dbReference type="GO" id="GO:0016209">
    <property type="term" value="F:antioxidant activity"/>
    <property type="evidence" value="ECO:0007669"/>
    <property type="project" value="InterPro"/>
</dbReference>
<dbReference type="EMBL" id="RSEB01000005">
    <property type="protein sequence ID" value="RRR97562.1"/>
    <property type="molecule type" value="Genomic_DNA"/>
</dbReference>
<dbReference type="OrthoDB" id="9809746at2"/>
<evidence type="ECO:0000259" key="1">
    <source>
        <dbReference type="PROSITE" id="PS51352"/>
    </source>
</evidence>
<dbReference type="CDD" id="cd02969">
    <property type="entry name" value="PRX_like1"/>
    <property type="match status" value="1"/>
</dbReference>
<gene>
    <name evidence="2" type="ORF">EIW28_19420</name>
</gene>
<dbReference type="SUPFAM" id="SSF52833">
    <property type="entry name" value="Thioredoxin-like"/>
    <property type="match status" value="1"/>
</dbReference>
<dbReference type="InterPro" id="IPR013766">
    <property type="entry name" value="Thioredoxin_domain"/>
</dbReference>
<dbReference type="PANTHER" id="PTHR43640:SF1">
    <property type="entry name" value="THIOREDOXIN-DEPENDENT PEROXIREDOXIN"/>
    <property type="match status" value="1"/>
</dbReference>
<proteinExistence type="predicted"/>
<dbReference type="Pfam" id="PF00578">
    <property type="entry name" value="AhpC-TSA"/>
    <property type="match status" value="1"/>
</dbReference>
<name>A0A426UUA3_9ACTN</name>
<keyword evidence="3" id="KW-1185">Reference proteome</keyword>
<dbReference type="InterPro" id="IPR000866">
    <property type="entry name" value="AhpC/TSA"/>
</dbReference>
<feature type="domain" description="Thioredoxin" evidence="1">
    <location>
        <begin position="8"/>
        <end position="160"/>
    </location>
</feature>
<evidence type="ECO:0000313" key="3">
    <source>
        <dbReference type="Proteomes" id="UP000277256"/>
    </source>
</evidence>
<dbReference type="Gene3D" id="3.40.30.10">
    <property type="entry name" value="Glutaredoxin"/>
    <property type="match status" value="1"/>
</dbReference>
<accession>A0A426UUA3</accession>
<sequence>MALNSSMVPLGTAAPDFSLPDLDGALRSLADFDAPALLVAFTCNHCPYVRHIEQVFGSFAAGRADLDVVAVCSNDAESHPDDGPVGLAEQAARAQWAFPYLVDASQEVARAYSAACTPDFFLYGPDRKLAYRGAFDGSTPGNGVPVTGEYLAAAIEQVRKGRPVPEPHYPSTGCGIKWRA</sequence>
<dbReference type="PROSITE" id="PS51352">
    <property type="entry name" value="THIOREDOXIN_2"/>
    <property type="match status" value="1"/>
</dbReference>
<dbReference type="GO" id="GO:0016491">
    <property type="term" value="F:oxidoreductase activity"/>
    <property type="evidence" value="ECO:0007669"/>
    <property type="project" value="InterPro"/>
</dbReference>
<dbReference type="AlphaFoldDB" id="A0A426UUA3"/>
<organism evidence="2 3">
    <name type="scientific">Glycomyces terrestris</name>
    <dbReference type="NCBI Taxonomy" id="2493553"/>
    <lineage>
        <taxon>Bacteria</taxon>
        <taxon>Bacillati</taxon>
        <taxon>Actinomycetota</taxon>
        <taxon>Actinomycetes</taxon>
        <taxon>Glycomycetales</taxon>
        <taxon>Glycomycetaceae</taxon>
        <taxon>Glycomyces</taxon>
    </lineage>
</organism>
<protein>
    <submittedName>
        <fullName evidence="2">Thioredoxin family protein</fullName>
    </submittedName>
</protein>
<comment type="caution">
    <text evidence="2">The sequence shown here is derived from an EMBL/GenBank/DDBJ whole genome shotgun (WGS) entry which is preliminary data.</text>
</comment>
<dbReference type="RefSeq" id="WP_125249359.1">
    <property type="nucleotide sequence ID" value="NZ_RSEB01000005.1"/>
</dbReference>
<dbReference type="InterPro" id="IPR047262">
    <property type="entry name" value="PRX-like1"/>
</dbReference>
<evidence type="ECO:0000313" key="2">
    <source>
        <dbReference type="EMBL" id="RRR97562.1"/>
    </source>
</evidence>
<dbReference type="PANTHER" id="PTHR43640">
    <property type="entry name" value="OS07G0260300 PROTEIN"/>
    <property type="match status" value="1"/>
</dbReference>
<dbReference type="InterPro" id="IPR036249">
    <property type="entry name" value="Thioredoxin-like_sf"/>
</dbReference>